<dbReference type="PROSITE" id="PS51375">
    <property type="entry name" value="PPR"/>
    <property type="match status" value="3"/>
</dbReference>
<dbReference type="NCBIfam" id="TIGR00756">
    <property type="entry name" value="PPR"/>
    <property type="match status" value="2"/>
</dbReference>
<keyword evidence="5" id="KW-1185">Reference proteome</keyword>
<name>A0AAP0KMX3_9MAGN</name>
<proteinExistence type="inferred from homology"/>
<protein>
    <recommendedName>
        <fullName evidence="6">Pentatricopeptide repeat-containing protein</fullName>
    </recommendedName>
</protein>
<dbReference type="PANTHER" id="PTHR46128:SF211">
    <property type="entry name" value="PENTACOTRIPEPTIDE-REPEAT REGION OF PRORP DOMAIN-CONTAINING PROTEIN"/>
    <property type="match status" value="1"/>
</dbReference>
<evidence type="ECO:0008006" key="6">
    <source>
        <dbReference type="Google" id="ProtNLM"/>
    </source>
</evidence>
<dbReference type="Pfam" id="PF13812">
    <property type="entry name" value="PPR_3"/>
    <property type="match status" value="1"/>
</dbReference>
<comment type="caution">
    <text evidence="4">The sequence shown here is derived from an EMBL/GenBank/DDBJ whole genome shotgun (WGS) entry which is preliminary data.</text>
</comment>
<dbReference type="Pfam" id="PF13041">
    <property type="entry name" value="PPR_2"/>
    <property type="match status" value="1"/>
</dbReference>
<dbReference type="PANTHER" id="PTHR46128">
    <property type="entry name" value="MITOCHONDRIAL GROUP I INTRON SPLICING FACTOR CCM1"/>
    <property type="match status" value="1"/>
</dbReference>
<evidence type="ECO:0000256" key="2">
    <source>
        <dbReference type="ARBA" id="ARBA00022737"/>
    </source>
</evidence>
<feature type="repeat" description="PPR" evidence="3">
    <location>
        <begin position="93"/>
        <end position="127"/>
    </location>
</feature>
<feature type="repeat" description="PPR" evidence="3">
    <location>
        <begin position="128"/>
        <end position="162"/>
    </location>
</feature>
<keyword evidence="2" id="KW-0677">Repeat</keyword>
<dbReference type="InterPro" id="IPR011990">
    <property type="entry name" value="TPR-like_helical_dom_sf"/>
</dbReference>
<gene>
    <name evidence="4" type="ORF">Sjap_003012</name>
</gene>
<sequence length="206" mass="23594">MTEALCLFTRMVSIGDGIFPSIQCYESLIRGLFHNRKLDDALQVFDVMIQSRTQPTSLIYETLVIHLCKRGQVARAESLCKQMEGDFGALSSNKVVYNYLILQYCKEQNMENAISVIMGMVDKGIELDSYTYNTLIHGFHVAGYVDAVLSSYEIMVVKGLIPNVITCKILNNNRYKDRKCEHKRWMEKLLPQVQNKGRFMLCKSAE</sequence>
<dbReference type="InterPro" id="IPR050872">
    <property type="entry name" value="PPR_P_subfamily"/>
</dbReference>
<dbReference type="Gene3D" id="1.25.40.10">
    <property type="entry name" value="Tetratricopeptide repeat domain"/>
    <property type="match status" value="2"/>
</dbReference>
<accession>A0AAP0KMX3</accession>
<evidence type="ECO:0000313" key="5">
    <source>
        <dbReference type="Proteomes" id="UP001417504"/>
    </source>
</evidence>
<comment type="similarity">
    <text evidence="1">Belongs to the PPR family. P subfamily.</text>
</comment>
<reference evidence="4 5" key="1">
    <citation type="submission" date="2024-01" db="EMBL/GenBank/DDBJ databases">
        <title>Genome assemblies of Stephania.</title>
        <authorList>
            <person name="Yang L."/>
        </authorList>
    </citation>
    <scope>NUCLEOTIDE SEQUENCE [LARGE SCALE GENOMIC DNA]</scope>
    <source>
        <strain evidence="4">QJT</strain>
        <tissue evidence="4">Leaf</tissue>
    </source>
</reference>
<evidence type="ECO:0000313" key="4">
    <source>
        <dbReference type="EMBL" id="KAK9155532.1"/>
    </source>
</evidence>
<evidence type="ECO:0000256" key="3">
    <source>
        <dbReference type="PROSITE-ProRule" id="PRU00708"/>
    </source>
</evidence>
<dbReference type="EMBL" id="JBBNAE010000001">
    <property type="protein sequence ID" value="KAK9155532.1"/>
    <property type="molecule type" value="Genomic_DNA"/>
</dbReference>
<dbReference type="InterPro" id="IPR002885">
    <property type="entry name" value="PPR_rpt"/>
</dbReference>
<dbReference type="AlphaFoldDB" id="A0AAP0KMX3"/>
<evidence type="ECO:0000256" key="1">
    <source>
        <dbReference type="ARBA" id="ARBA00007626"/>
    </source>
</evidence>
<organism evidence="4 5">
    <name type="scientific">Stephania japonica</name>
    <dbReference type="NCBI Taxonomy" id="461633"/>
    <lineage>
        <taxon>Eukaryota</taxon>
        <taxon>Viridiplantae</taxon>
        <taxon>Streptophyta</taxon>
        <taxon>Embryophyta</taxon>
        <taxon>Tracheophyta</taxon>
        <taxon>Spermatophyta</taxon>
        <taxon>Magnoliopsida</taxon>
        <taxon>Ranunculales</taxon>
        <taxon>Menispermaceae</taxon>
        <taxon>Menispermoideae</taxon>
        <taxon>Cissampelideae</taxon>
        <taxon>Stephania</taxon>
    </lineage>
</organism>
<dbReference type="Proteomes" id="UP001417504">
    <property type="component" value="Unassembled WGS sequence"/>
</dbReference>
<feature type="repeat" description="PPR" evidence="3">
    <location>
        <begin position="21"/>
        <end position="55"/>
    </location>
</feature>